<dbReference type="Proteomes" id="UP000246991">
    <property type="component" value="Unassembled WGS sequence"/>
</dbReference>
<sequence>MLGSRFLKLFSSPRVPCTRGYATNRRPLPKVPAMPALSLPQSPLKSPGRGQPPRPQNPSPSPQSLLIRALALQQHLRKEGPNEVLLYADASHCHRTKTSSAGIYSDGVESVSISLRLPPGFTSVQAEAEALQRAIAIGLTIAGRTGRGVVTVCGDCGSALETVKRLIDEGRFGGVGAKVLVRVEWVKGHNGVKGNVEAHRLAKKA</sequence>
<dbReference type="InterPro" id="IPR036397">
    <property type="entry name" value="RNaseH_sf"/>
</dbReference>
<dbReference type="EMBL" id="PYWC01000077">
    <property type="protein sequence ID" value="PWW73588.1"/>
    <property type="molecule type" value="Genomic_DNA"/>
</dbReference>
<accession>A0A317SH71</accession>
<feature type="region of interest" description="Disordered" evidence="1">
    <location>
        <begin position="18"/>
        <end position="63"/>
    </location>
</feature>
<dbReference type="InterPro" id="IPR012337">
    <property type="entry name" value="RNaseH-like_sf"/>
</dbReference>
<feature type="compositionally biased region" description="Pro residues" evidence="1">
    <location>
        <begin position="50"/>
        <end position="61"/>
    </location>
</feature>
<name>A0A317SH71_9PEZI</name>
<keyword evidence="3" id="KW-1185">Reference proteome</keyword>
<comment type="caution">
    <text evidence="2">The sequence shown here is derived from an EMBL/GenBank/DDBJ whole genome shotgun (WGS) entry which is preliminary data.</text>
</comment>
<proteinExistence type="predicted"/>
<dbReference type="GO" id="GO:0003676">
    <property type="term" value="F:nucleic acid binding"/>
    <property type="evidence" value="ECO:0007669"/>
    <property type="project" value="InterPro"/>
</dbReference>
<reference evidence="2 3" key="1">
    <citation type="submission" date="2018-03" db="EMBL/GenBank/DDBJ databases">
        <title>Genomes of Pezizomycetes fungi and the evolution of truffles.</title>
        <authorList>
            <person name="Murat C."/>
            <person name="Payen T."/>
            <person name="Noel B."/>
            <person name="Kuo A."/>
            <person name="Martin F.M."/>
        </authorList>
    </citation>
    <scope>NUCLEOTIDE SEQUENCE [LARGE SCALE GENOMIC DNA]</scope>
    <source>
        <strain evidence="2">091103-1</strain>
    </source>
</reference>
<evidence type="ECO:0000313" key="2">
    <source>
        <dbReference type="EMBL" id="PWW73588.1"/>
    </source>
</evidence>
<evidence type="ECO:0000313" key="3">
    <source>
        <dbReference type="Proteomes" id="UP000246991"/>
    </source>
</evidence>
<dbReference type="OrthoDB" id="5419617at2759"/>
<dbReference type="Gene3D" id="3.30.420.10">
    <property type="entry name" value="Ribonuclease H-like superfamily/Ribonuclease H"/>
    <property type="match status" value="1"/>
</dbReference>
<evidence type="ECO:0000256" key="1">
    <source>
        <dbReference type="SAM" id="MobiDB-lite"/>
    </source>
</evidence>
<organism evidence="2 3">
    <name type="scientific">Tuber magnatum</name>
    <name type="common">white Piedmont truffle</name>
    <dbReference type="NCBI Taxonomy" id="42249"/>
    <lineage>
        <taxon>Eukaryota</taxon>
        <taxon>Fungi</taxon>
        <taxon>Dikarya</taxon>
        <taxon>Ascomycota</taxon>
        <taxon>Pezizomycotina</taxon>
        <taxon>Pezizomycetes</taxon>
        <taxon>Pezizales</taxon>
        <taxon>Tuberaceae</taxon>
        <taxon>Tuber</taxon>
    </lineage>
</organism>
<dbReference type="AlphaFoldDB" id="A0A317SH71"/>
<gene>
    <name evidence="2" type="ORF">C7212DRAFT_331441</name>
</gene>
<protein>
    <submittedName>
        <fullName evidence="2">Uncharacterized protein</fullName>
    </submittedName>
</protein>
<dbReference type="SUPFAM" id="SSF53098">
    <property type="entry name" value="Ribonuclease H-like"/>
    <property type="match status" value="1"/>
</dbReference>